<dbReference type="InterPro" id="IPR003378">
    <property type="entry name" value="Fringe-like_glycosylTrfase"/>
</dbReference>
<sequence>MLARVLAAASLWAVHQSHSPPPRVAHPESLKDFKASVVELKALLVALACNYYNHPLLRRSLNSMFEVASKTHLIHEALIQTAQTFATTASLNSPFFSSLEETTECPSIPGLQDIHLILKTGATESLRKLPIHFNTTLRCIPYFTIFSDYEEVISGFQVHDVFQGVDDNIKNTHPEFRLYNNLRDLGRAGLLGWNVVDQESTPSGKPNNPAWVLDKWKFLPMMHETLKFRADAKWYIFMEADTYILWPNLFAWLDKFNASKPYYLGAPMEDSDGVIFAHGGAGYILSYPALRTLTDYHSTRVEEWDKFTSAHWAGDIVLASALQKAGIDLHGSWPMLQNTKPWNFDYFTSFNEEPWCYPPVTYHHMDPEDIQVVWEFERKWHSENENQFILHRDVFQELVQPGYSNFKQDWDNSSDDIVKGVQSAAQCAAQCAQEAECVQYSYKNSICRTSKLLKLGARVPGAVSGWAAERIDQRLTQKGPCEQIKWIDPQ</sequence>
<dbReference type="Gene3D" id="3.90.550.50">
    <property type="match status" value="1"/>
</dbReference>
<dbReference type="AlphaFoldDB" id="A0A1B7P619"/>
<evidence type="ECO:0000256" key="8">
    <source>
        <dbReference type="ARBA" id="ARBA00022741"/>
    </source>
</evidence>
<evidence type="ECO:0000256" key="7">
    <source>
        <dbReference type="ARBA" id="ARBA00022692"/>
    </source>
</evidence>
<accession>A0A1B7P619</accession>
<dbReference type="Proteomes" id="UP000091918">
    <property type="component" value="Unassembled WGS sequence"/>
</dbReference>
<keyword evidence="11" id="KW-0472">Membrane</keyword>
<evidence type="ECO:0000313" key="14">
    <source>
        <dbReference type="Proteomes" id="UP000091918"/>
    </source>
</evidence>
<keyword evidence="14" id="KW-1185">Reference proteome</keyword>
<dbReference type="GO" id="GO:0016020">
    <property type="term" value="C:membrane"/>
    <property type="evidence" value="ECO:0007669"/>
    <property type="project" value="UniProtKB-SubCell"/>
</dbReference>
<dbReference type="InterPro" id="IPR026050">
    <property type="entry name" value="C1GALT1/C1GALT1_chp1"/>
</dbReference>
<proteinExistence type="inferred from homology"/>
<dbReference type="PANTHER" id="PTHR23033:SF47">
    <property type="entry name" value="APPLE DOMAIN-CONTAINING PROTEIN-RELATED"/>
    <property type="match status" value="1"/>
</dbReference>
<keyword evidence="8" id="KW-0547">Nucleotide-binding</keyword>
<evidence type="ECO:0000256" key="6">
    <source>
        <dbReference type="ARBA" id="ARBA00022679"/>
    </source>
</evidence>
<dbReference type="GO" id="GO:0016263">
    <property type="term" value="F:glycoprotein-N-acetylgalactosamine 3-beta-galactosyltransferase activity"/>
    <property type="evidence" value="ECO:0007669"/>
    <property type="project" value="UniProtKB-EC"/>
</dbReference>
<evidence type="ECO:0000256" key="11">
    <source>
        <dbReference type="ARBA" id="ARBA00023136"/>
    </source>
</evidence>
<keyword evidence="9" id="KW-0735">Signal-anchor</keyword>
<evidence type="ECO:0000256" key="3">
    <source>
        <dbReference type="ARBA" id="ARBA00006462"/>
    </source>
</evidence>
<dbReference type="EC" id="2.4.1.122" evidence="4"/>
<evidence type="ECO:0000256" key="2">
    <source>
        <dbReference type="ARBA" id="ARBA00004922"/>
    </source>
</evidence>
<name>A0A1B7P619_9EURO</name>
<dbReference type="Pfam" id="PF02434">
    <property type="entry name" value="Fringe"/>
    <property type="match status" value="1"/>
</dbReference>
<keyword evidence="5" id="KW-0328">Glycosyltransferase</keyword>
<evidence type="ECO:0000256" key="10">
    <source>
        <dbReference type="ARBA" id="ARBA00022989"/>
    </source>
</evidence>
<dbReference type="OrthoDB" id="414175at2759"/>
<dbReference type="PANTHER" id="PTHR23033">
    <property type="entry name" value="BETA1,3-GALACTOSYLTRANSFERASE"/>
    <property type="match status" value="1"/>
</dbReference>
<evidence type="ECO:0000259" key="12">
    <source>
        <dbReference type="Pfam" id="PF02434"/>
    </source>
</evidence>
<comment type="similarity">
    <text evidence="3">Belongs to the glycosyltransferase 31 family. Beta3-Gal-T subfamily.</text>
</comment>
<evidence type="ECO:0000256" key="5">
    <source>
        <dbReference type="ARBA" id="ARBA00022676"/>
    </source>
</evidence>
<comment type="pathway">
    <text evidence="2">Protein modification; protein glycosylation.</text>
</comment>
<keyword evidence="6" id="KW-0808">Transferase</keyword>
<evidence type="ECO:0000256" key="4">
    <source>
        <dbReference type="ARBA" id="ARBA00012557"/>
    </source>
</evidence>
<feature type="domain" description="Fringe-like glycosyltransferase" evidence="12">
    <location>
        <begin position="228"/>
        <end position="323"/>
    </location>
</feature>
<protein>
    <recommendedName>
        <fullName evidence="4">N-acetylgalactosaminide beta-1,3-galactosyltransferase</fullName>
        <ecNumber evidence="4">2.4.1.122</ecNumber>
    </recommendedName>
</protein>
<comment type="subcellular location">
    <subcellularLocation>
        <location evidence="1">Membrane</location>
        <topology evidence="1">Single-pass type II membrane protein</topology>
    </subcellularLocation>
</comment>
<dbReference type="STRING" id="1658172.A0A1B7P619"/>
<keyword evidence="10" id="KW-1133">Transmembrane helix</keyword>
<organism evidence="13 14">
    <name type="scientific">Emergomyces africanus</name>
    <dbReference type="NCBI Taxonomy" id="1955775"/>
    <lineage>
        <taxon>Eukaryota</taxon>
        <taxon>Fungi</taxon>
        <taxon>Dikarya</taxon>
        <taxon>Ascomycota</taxon>
        <taxon>Pezizomycotina</taxon>
        <taxon>Eurotiomycetes</taxon>
        <taxon>Eurotiomycetidae</taxon>
        <taxon>Onygenales</taxon>
        <taxon>Ajellomycetaceae</taxon>
        <taxon>Emergomyces</taxon>
    </lineage>
</organism>
<dbReference type="GO" id="GO:0000166">
    <property type="term" value="F:nucleotide binding"/>
    <property type="evidence" value="ECO:0007669"/>
    <property type="project" value="UniProtKB-KW"/>
</dbReference>
<reference evidence="13 14" key="1">
    <citation type="submission" date="2015-07" db="EMBL/GenBank/DDBJ databases">
        <title>Emmonsia species relationships and genome sequence.</title>
        <authorList>
            <person name="Cuomo C.A."/>
            <person name="Schwartz I.S."/>
            <person name="Kenyon C."/>
            <person name="de Hoog G.S."/>
            <person name="Govender N.P."/>
            <person name="Botha A."/>
            <person name="Moreno L."/>
            <person name="de Vries M."/>
            <person name="Munoz J.F."/>
            <person name="Stielow J.B."/>
        </authorList>
    </citation>
    <scope>NUCLEOTIDE SEQUENCE [LARGE SCALE GENOMIC DNA]</scope>
    <source>
        <strain evidence="13 14">CBS 136260</strain>
    </source>
</reference>
<evidence type="ECO:0000313" key="13">
    <source>
        <dbReference type="EMBL" id="OAX84475.1"/>
    </source>
</evidence>
<evidence type="ECO:0000256" key="9">
    <source>
        <dbReference type="ARBA" id="ARBA00022968"/>
    </source>
</evidence>
<gene>
    <name evidence="13" type="ORF">ACJ72_01146</name>
</gene>
<evidence type="ECO:0000256" key="1">
    <source>
        <dbReference type="ARBA" id="ARBA00004606"/>
    </source>
</evidence>
<dbReference type="EMBL" id="LGUA01000073">
    <property type="protein sequence ID" value="OAX84475.1"/>
    <property type="molecule type" value="Genomic_DNA"/>
</dbReference>
<comment type="caution">
    <text evidence="13">The sequence shown here is derived from an EMBL/GenBank/DDBJ whole genome shotgun (WGS) entry which is preliminary data.</text>
</comment>
<keyword evidence="7" id="KW-0812">Transmembrane</keyword>